<gene>
    <name evidence="17" type="ORF">EVOR1521_LOCUS21905</name>
</gene>
<dbReference type="PANTHER" id="PTHR24353:SF37">
    <property type="entry name" value="CAMP-DEPENDENT PROTEIN KINASE CATALYTIC SUBUNIT PRKX"/>
    <property type="match status" value="1"/>
</dbReference>
<feature type="compositionally biased region" description="Polar residues" evidence="13">
    <location>
        <begin position="38"/>
        <end position="47"/>
    </location>
</feature>
<feature type="region of interest" description="Disordered" evidence="13">
    <location>
        <begin position="1"/>
        <end position="239"/>
    </location>
</feature>
<evidence type="ECO:0000256" key="6">
    <source>
        <dbReference type="ARBA" id="ARBA00022777"/>
    </source>
</evidence>
<dbReference type="InterPro" id="IPR017441">
    <property type="entry name" value="Protein_kinase_ATP_BS"/>
</dbReference>
<keyword evidence="7 12" id="KW-0067">ATP-binding</keyword>
<reference evidence="17" key="1">
    <citation type="submission" date="2023-08" db="EMBL/GenBank/DDBJ databases">
        <authorList>
            <person name="Chen Y."/>
            <person name="Shah S."/>
            <person name="Dougan E. K."/>
            <person name="Thang M."/>
            <person name="Chan C."/>
        </authorList>
    </citation>
    <scope>NUCLEOTIDE SEQUENCE</scope>
</reference>
<feature type="compositionally biased region" description="Basic and acidic residues" evidence="13">
    <location>
        <begin position="508"/>
        <end position="517"/>
    </location>
</feature>
<dbReference type="PROSITE" id="PS50011">
    <property type="entry name" value="PROTEIN_KINASE_DOM"/>
    <property type="match status" value="1"/>
</dbReference>
<feature type="region of interest" description="Disordered" evidence="13">
    <location>
        <begin position="489"/>
        <end position="558"/>
    </location>
</feature>
<dbReference type="Proteomes" id="UP001178507">
    <property type="component" value="Unassembled WGS sequence"/>
</dbReference>
<dbReference type="PROSITE" id="PS50042">
    <property type="entry name" value="CNMP_BINDING_3"/>
    <property type="match status" value="3"/>
</dbReference>
<dbReference type="Gene3D" id="2.60.120.10">
    <property type="entry name" value="Jelly Rolls"/>
    <property type="match status" value="3"/>
</dbReference>
<dbReference type="CDD" id="cd00038">
    <property type="entry name" value="CAP_ED"/>
    <property type="match status" value="3"/>
</dbReference>
<evidence type="ECO:0000259" key="15">
    <source>
        <dbReference type="PROSITE" id="PS50042"/>
    </source>
</evidence>
<feature type="compositionally biased region" description="Low complexity" evidence="13">
    <location>
        <begin position="1"/>
        <end position="20"/>
    </location>
</feature>
<accession>A0AA36ND98</accession>
<dbReference type="Gene3D" id="3.30.200.20">
    <property type="entry name" value="Phosphorylase Kinase, domain 1"/>
    <property type="match status" value="1"/>
</dbReference>
<dbReference type="SMART" id="SM00220">
    <property type="entry name" value="S_TKc"/>
    <property type="match status" value="1"/>
</dbReference>
<proteinExistence type="inferred from homology"/>
<feature type="region of interest" description="Disordered" evidence="13">
    <location>
        <begin position="382"/>
        <end position="439"/>
    </location>
</feature>
<dbReference type="InterPro" id="IPR000719">
    <property type="entry name" value="Prot_kinase_dom"/>
</dbReference>
<feature type="region of interest" description="Disordered" evidence="13">
    <location>
        <begin position="609"/>
        <end position="667"/>
    </location>
</feature>
<dbReference type="InterPro" id="IPR014710">
    <property type="entry name" value="RmlC-like_jellyroll"/>
</dbReference>
<dbReference type="PROSITE" id="PS50222">
    <property type="entry name" value="EF_HAND_2"/>
    <property type="match status" value="1"/>
</dbReference>
<sequence length="1626" mass="176921">MAPCAGATAAKATANPRRAGPASPGGASQKSPIGKVSVPSTPTTQVRGSKERQAVPKVQAGFRSPTTVRKKETPPASPWGQISVPGATSPLTTPSGRRRAAKANEAPPPSTTEVSQSGRQSKQGQGLQSRRVSSSKGIEAQSKGSLISSAKPASEVSECYTGTTSFANFETERQPERGSVSGSALRSSSEPRLPKSLEYLGIPRRGCSRGPTPKTPGTPGTPGAACTARQRSCGPSSPMVADWAHAQGQRAALYTREADAARCHQDSSLVNEVVFGTRRTRPGSVDPGLDRVRPGSPCPALAAGLPSFRTPREGRKCERRRSFETQSESELDVSIARPPRKLVPGFSCDDRSSVGDVVFGGVSSGSRFVPMDDEQAMQRVWGGCAGRPSISEDGRRMRYSRHRDSGGYAGLSSQGSTPSSSEPGSPSSQASSFFNLEQSSRQRSAIRVLHGTPDDHYRIQEASPHWRRNCSSDAEDDRRKDYRVLYEGAAGRSSWQGSQGSRAGSRGDMSERGKDSQRSASVDSAGLNTSRDDSGRRRTMRKQFAAKPTTQASSDGFAHGTAPELVRAFRPLCWQPQLPRGKAAELGEKQQRTGHPCAHARAAAISQATVEAGRGRRSTVGQDGLHDAVDGRKPISTCQGESGDFRFPSRRRAERAEAKERRCSESESTASAAVRNLKCFLKPIPNADLVPESARLRKKKRSRELDEATKALVSESIKNSRFCRHLEEDVLKALCSRLEYFSFDPGDIIVRQGEEGDNLFITEAGCLEVTVNGRVANTMRRGCAFGCIALLYNVPRTATVRAKEAAGVWALGGSFFRHLVREHAERHQAKNLRLLERVHILAGLSNKQKLKVGAAALLNETFTAGSVVAEAGEECKRLYLVKSGSLNLVQGGERVSGKLEGGDIIKQVEQGGCVGEEYLRMGATPILQANLVAATDCTVVCVLIEKLASLLGSNVALQLERAFVSLSLQKAPWFESLPRLLQLSMLHNQVKTESCQAGYAVKGLERVGSMPYLALVLDGSFDAGPEKLTRGSWCQSASFDHLQTFTGVAREEDLPPASVRPDELVAGPSGGRLALVSMVDLACCLSGDAELPQRPEQVTELVCKIVMMMRVPLLKRLADFQLAAVANMLESFSGKAGEVVFEQGEDADKFYIIVQGGVRVDVDGALLRELGRGACFGERALLFHEPRSAKVTITEPNTKLWVAGRDVFEKFVTKNMLDDLRDRAKLQDWTLSLKNLRHLRMIGVGSFGSVRMVEHVKTGARYALKRIKLENGEVPEAVQEECNILAAVSHPFVLQLVKSFQRQKGTYILTELITGGQLYEQMRDKMGACSRRHAQFYIGSLVLALEALHMAGVAYRDLKPENVMLDFHGYLKLVDFGLSKCLEDGSRTFTIVGTVYYMAPEIFEGKGYSLEADYWSLGVLLYEMVVGKLPFGHECSEEDDIITALMEEELNFGPKYNDNAGKNLIERFLCRDPAERIGSNDGWAEVKEHKFFKVMGSKGDLFSQILGRELNPPLLPEGEEYSKEEYLSEKVTLSDAEELADEKLLEIQDQAKAAWQKLDPEGKGVIPSEELAVVLATATIDLSKRQIDALVEAVDIKADGVTFASFCSFLEHSELDVKAVLHALEA</sequence>
<name>A0AA36ND98_9DINO</name>
<evidence type="ECO:0000256" key="4">
    <source>
        <dbReference type="ARBA" id="ARBA00022679"/>
    </source>
</evidence>
<dbReference type="GO" id="GO:0005524">
    <property type="term" value="F:ATP binding"/>
    <property type="evidence" value="ECO:0007669"/>
    <property type="project" value="UniProtKB-UniRule"/>
</dbReference>
<keyword evidence="5 12" id="KW-0547">Nucleotide-binding</keyword>
<evidence type="ECO:0000256" key="2">
    <source>
        <dbReference type="ARBA" id="ARBA00022527"/>
    </source>
</evidence>
<feature type="compositionally biased region" description="Low complexity" evidence="13">
    <location>
        <begin position="412"/>
        <end position="432"/>
    </location>
</feature>
<evidence type="ECO:0000259" key="16">
    <source>
        <dbReference type="PROSITE" id="PS50222"/>
    </source>
</evidence>
<dbReference type="GO" id="GO:0005509">
    <property type="term" value="F:calcium ion binding"/>
    <property type="evidence" value="ECO:0007669"/>
    <property type="project" value="InterPro"/>
</dbReference>
<keyword evidence="9" id="KW-0142">cGMP-binding</keyword>
<feature type="region of interest" description="Disordered" evidence="13">
    <location>
        <begin position="281"/>
        <end position="336"/>
    </location>
</feature>
<evidence type="ECO:0000313" key="17">
    <source>
        <dbReference type="EMBL" id="CAJ1398018.1"/>
    </source>
</evidence>
<feature type="compositionally biased region" description="Basic and acidic residues" evidence="13">
    <location>
        <begin position="310"/>
        <end position="323"/>
    </location>
</feature>
<dbReference type="InterPro" id="IPR011992">
    <property type="entry name" value="EF-hand-dom_pair"/>
</dbReference>
<evidence type="ECO:0000256" key="8">
    <source>
        <dbReference type="ARBA" id="ARBA00022842"/>
    </source>
</evidence>
<feature type="compositionally biased region" description="Polar residues" evidence="13">
    <location>
        <begin position="132"/>
        <end position="148"/>
    </location>
</feature>
<dbReference type="GO" id="GO:0030553">
    <property type="term" value="F:cGMP binding"/>
    <property type="evidence" value="ECO:0007669"/>
    <property type="project" value="UniProtKB-KW"/>
</dbReference>
<dbReference type="SUPFAM" id="SSF51206">
    <property type="entry name" value="cAMP-binding domain-like"/>
    <property type="match status" value="3"/>
</dbReference>
<keyword evidence="2" id="KW-0723">Serine/threonine-protein kinase</keyword>
<feature type="compositionally biased region" description="Polar residues" evidence="13">
    <location>
        <begin position="518"/>
        <end position="529"/>
    </location>
</feature>
<comment type="cofactor">
    <cofactor evidence="1">
        <name>Mg(2+)</name>
        <dbReference type="ChEBI" id="CHEBI:18420"/>
    </cofactor>
</comment>
<evidence type="ECO:0000256" key="10">
    <source>
        <dbReference type="ARBA" id="ARBA00024113"/>
    </source>
</evidence>
<dbReference type="InterPro" id="IPR000595">
    <property type="entry name" value="cNMP-bd_dom"/>
</dbReference>
<dbReference type="EMBL" id="CAUJNA010003285">
    <property type="protein sequence ID" value="CAJ1398018.1"/>
    <property type="molecule type" value="Genomic_DNA"/>
</dbReference>
<evidence type="ECO:0000256" key="3">
    <source>
        <dbReference type="ARBA" id="ARBA00022535"/>
    </source>
</evidence>
<dbReference type="SUPFAM" id="SSF56112">
    <property type="entry name" value="Protein kinase-like (PK-like)"/>
    <property type="match status" value="1"/>
</dbReference>
<feature type="compositionally biased region" description="Basic and acidic residues" evidence="13">
    <location>
        <begin position="624"/>
        <end position="633"/>
    </location>
</feature>
<dbReference type="InterPro" id="IPR011009">
    <property type="entry name" value="Kinase-like_dom_sf"/>
</dbReference>
<dbReference type="Pfam" id="PF00069">
    <property type="entry name" value="Pkinase"/>
    <property type="match status" value="1"/>
</dbReference>
<evidence type="ECO:0000256" key="12">
    <source>
        <dbReference type="PROSITE-ProRule" id="PRU10141"/>
    </source>
</evidence>
<dbReference type="InterPro" id="IPR018490">
    <property type="entry name" value="cNMP-bd_dom_sf"/>
</dbReference>
<evidence type="ECO:0000256" key="1">
    <source>
        <dbReference type="ARBA" id="ARBA00001946"/>
    </source>
</evidence>
<dbReference type="InterPro" id="IPR002048">
    <property type="entry name" value="EF_hand_dom"/>
</dbReference>
<feature type="domain" description="Cyclic nucleotide-binding" evidence="15">
    <location>
        <begin position="1113"/>
        <end position="1212"/>
    </location>
</feature>
<organism evidence="17 18">
    <name type="scientific">Effrenium voratum</name>
    <dbReference type="NCBI Taxonomy" id="2562239"/>
    <lineage>
        <taxon>Eukaryota</taxon>
        <taxon>Sar</taxon>
        <taxon>Alveolata</taxon>
        <taxon>Dinophyceae</taxon>
        <taxon>Suessiales</taxon>
        <taxon>Symbiodiniaceae</taxon>
        <taxon>Effrenium</taxon>
    </lineage>
</organism>
<keyword evidence="18" id="KW-1185">Reference proteome</keyword>
<feature type="domain" description="Protein kinase" evidence="14">
    <location>
        <begin position="1236"/>
        <end position="1492"/>
    </location>
</feature>
<dbReference type="Pfam" id="PF00027">
    <property type="entry name" value="cNMP_binding"/>
    <property type="match status" value="3"/>
</dbReference>
<protein>
    <recommendedName>
        <fullName evidence="10">cGMP-dependent protein kinase</fullName>
    </recommendedName>
</protein>
<keyword evidence="3" id="KW-0140">cGMP</keyword>
<dbReference type="PROSITE" id="PS00107">
    <property type="entry name" value="PROTEIN_KINASE_ATP"/>
    <property type="match status" value="1"/>
</dbReference>
<dbReference type="GO" id="GO:0005952">
    <property type="term" value="C:cAMP-dependent protein kinase complex"/>
    <property type="evidence" value="ECO:0007669"/>
    <property type="project" value="TreeGrafter"/>
</dbReference>
<feature type="compositionally biased region" description="Low complexity" evidence="13">
    <location>
        <begin position="210"/>
        <end position="223"/>
    </location>
</feature>
<dbReference type="SUPFAM" id="SSF47473">
    <property type="entry name" value="EF-hand"/>
    <property type="match status" value="1"/>
</dbReference>
<evidence type="ECO:0000256" key="11">
    <source>
        <dbReference type="ARBA" id="ARBA00024334"/>
    </source>
</evidence>
<feature type="binding site" evidence="12">
    <location>
        <position position="1265"/>
    </location>
    <ligand>
        <name>ATP</name>
        <dbReference type="ChEBI" id="CHEBI:30616"/>
    </ligand>
</feature>
<evidence type="ECO:0000313" key="18">
    <source>
        <dbReference type="Proteomes" id="UP001178507"/>
    </source>
</evidence>
<evidence type="ECO:0000259" key="14">
    <source>
        <dbReference type="PROSITE" id="PS50011"/>
    </source>
</evidence>
<keyword evidence="4" id="KW-0808">Transferase</keyword>
<evidence type="ECO:0000256" key="13">
    <source>
        <dbReference type="SAM" id="MobiDB-lite"/>
    </source>
</evidence>
<evidence type="ECO:0000256" key="5">
    <source>
        <dbReference type="ARBA" id="ARBA00022741"/>
    </source>
</evidence>
<feature type="domain" description="EF-hand" evidence="16">
    <location>
        <begin position="1546"/>
        <end position="1581"/>
    </location>
</feature>
<feature type="compositionally biased region" description="Low complexity" evidence="13">
    <location>
        <begin position="177"/>
        <end position="188"/>
    </location>
</feature>
<evidence type="ECO:0000256" key="9">
    <source>
        <dbReference type="ARBA" id="ARBA00022992"/>
    </source>
</evidence>
<evidence type="ECO:0000256" key="7">
    <source>
        <dbReference type="ARBA" id="ARBA00022840"/>
    </source>
</evidence>
<keyword evidence="8" id="KW-0460">Magnesium</keyword>
<dbReference type="Gene3D" id="1.10.238.10">
    <property type="entry name" value="EF-hand"/>
    <property type="match status" value="1"/>
</dbReference>
<feature type="compositionally biased region" description="Low complexity" evidence="13">
    <location>
        <begin position="489"/>
        <end position="507"/>
    </location>
</feature>
<feature type="compositionally biased region" description="Low complexity" evidence="13">
    <location>
        <begin position="115"/>
        <end position="131"/>
    </location>
</feature>
<dbReference type="PANTHER" id="PTHR24353">
    <property type="entry name" value="CYCLIC NUCLEOTIDE-DEPENDENT PROTEIN KINASE"/>
    <property type="match status" value="1"/>
</dbReference>
<feature type="domain" description="Cyclic nucleotide-binding" evidence="15">
    <location>
        <begin position="840"/>
        <end position="954"/>
    </location>
</feature>
<feature type="domain" description="Cyclic nucleotide-binding" evidence="15">
    <location>
        <begin position="722"/>
        <end position="837"/>
    </location>
</feature>
<comment type="similarity">
    <text evidence="11">Belongs to the protein kinase superfamily. Ser/Thr protein kinase family. CDPK subfamily.</text>
</comment>
<dbReference type="PROSITE" id="PS00108">
    <property type="entry name" value="PROTEIN_KINASE_ST"/>
    <property type="match status" value="1"/>
</dbReference>
<feature type="compositionally biased region" description="Basic and acidic residues" evidence="13">
    <location>
        <begin position="654"/>
        <end position="665"/>
    </location>
</feature>
<dbReference type="GO" id="GO:0004691">
    <property type="term" value="F:cAMP-dependent protein kinase activity"/>
    <property type="evidence" value="ECO:0007669"/>
    <property type="project" value="TreeGrafter"/>
</dbReference>
<comment type="caution">
    <text evidence="17">The sequence shown here is derived from an EMBL/GenBank/DDBJ whole genome shotgun (WGS) entry which is preliminary data.</text>
</comment>
<dbReference type="SMART" id="SM00100">
    <property type="entry name" value="cNMP"/>
    <property type="match status" value="3"/>
</dbReference>
<keyword evidence="6" id="KW-0418">Kinase</keyword>
<dbReference type="InterPro" id="IPR008271">
    <property type="entry name" value="Ser/Thr_kinase_AS"/>
</dbReference>
<dbReference type="Gene3D" id="1.10.510.10">
    <property type="entry name" value="Transferase(Phosphotransferase) domain 1"/>
    <property type="match status" value="1"/>
</dbReference>